<feature type="domain" description="DUF2179" evidence="7">
    <location>
        <begin position="224"/>
        <end position="279"/>
    </location>
</feature>
<evidence type="ECO:0000259" key="7">
    <source>
        <dbReference type="Pfam" id="PF10035"/>
    </source>
</evidence>
<keyword evidence="5 6" id="KW-0472">Membrane</keyword>
<proteinExistence type="predicted"/>
<name>A0A1V1HZY9_9FIRM</name>
<dbReference type="GO" id="GO:0005886">
    <property type="term" value="C:plasma membrane"/>
    <property type="evidence" value="ECO:0007669"/>
    <property type="project" value="UniProtKB-SubCell"/>
</dbReference>
<keyword evidence="2" id="KW-1003">Cell membrane</keyword>
<dbReference type="Gene3D" id="3.30.70.120">
    <property type="match status" value="1"/>
</dbReference>
<dbReference type="PANTHER" id="PTHR33545">
    <property type="entry name" value="UPF0750 MEMBRANE PROTEIN YITT-RELATED"/>
    <property type="match status" value="1"/>
</dbReference>
<evidence type="ECO:0000256" key="4">
    <source>
        <dbReference type="ARBA" id="ARBA00022989"/>
    </source>
</evidence>
<feature type="transmembrane region" description="Helical" evidence="6">
    <location>
        <begin position="50"/>
        <end position="71"/>
    </location>
</feature>
<keyword evidence="4 6" id="KW-1133">Transmembrane helix</keyword>
<evidence type="ECO:0000256" key="2">
    <source>
        <dbReference type="ARBA" id="ARBA00022475"/>
    </source>
</evidence>
<dbReference type="GeneID" id="82204891"/>
<evidence type="ECO:0000313" key="8">
    <source>
        <dbReference type="EMBL" id="CED93463.1"/>
    </source>
</evidence>
<dbReference type="KEGG" id="ril:CRIB_711"/>
<reference evidence="8 9" key="1">
    <citation type="submission" date="2014-04" db="EMBL/GenBank/DDBJ databases">
        <authorList>
            <person name="Hornung B.V."/>
        </authorList>
    </citation>
    <scope>NUCLEOTIDE SEQUENCE [LARGE SCALE GENOMIC DNA]</scope>
    <source>
        <strain evidence="8 9">CRIB</strain>
    </source>
</reference>
<gene>
    <name evidence="8" type="ORF">CRIB_711</name>
</gene>
<organism evidence="8 9">
    <name type="scientific">Romboutsia ilealis</name>
    <dbReference type="NCBI Taxonomy" id="1115758"/>
    <lineage>
        <taxon>Bacteria</taxon>
        <taxon>Bacillati</taxon>
        <taxon>Bacillota</taxon>
        <taxon>Clostridia</taxon>
        <taxon>Peptostreptococcales</taxon>
        <taxon>Peptostreptococcaceae</taxon>
        <taxon>Romboutsia</taxon>
    </lineage>
</organism>
<dbReference type="Pfam" id="PF02588">
    <property type="entry name" value="YitT_membrane"/>
    <property type="match status" value="1"/>
</dbReference>
<evidence type="ECO:0000313" key="9">
    <source>
        <dbReference type="Proteomes" id="UP000245622"/>
    </source>
</evidence>
<evidence type="ECO:0000256" key="6">
    <source>
        <dbReference type="SAM" id="Phobius"/>
    </source>
</evidence>
<dbReference type="AlphaFoldDB" id="A0A1V1HZY9"/>
<protein>
    <submittedName>
        <fullName evidence="8">UPF0750 membrane protein YvjA, possibly yqfU</fullName>
    </submittedName>
</protein>
<feature type="transmembrane region" description="Helical" evidence="6">
    <location>
        <begin position="176"/>
        <end position="195"/>
    </location>
</feature>
<feature type="transmembrane region" description="Helical" evidence="6">
    <location>
        <begin position="150"/>
        <end position="170"/>
    </location>
</feature>
<dbReference type="PANTHER" id="PTHR33545:SF9">
    <property type="entry name" value="UPF0750 MEMBRANE PROTEIN YITE"/>
    <property type="match status" value="1"/>
</dbReference>
<accession>A0A1V1HZY9</accession>
<feature type="transmembrane region" description="Helical" evidence="6">
    <location>
        <begin position="12"/>
        <end position="30"/>
    </location>
</feature>
<dbReference type="InterPro" id="IPR051461">
    <property type="entry name" value="UPF0750_membrane"/>
</dbReference>
<dbReference type="PIRSF" id="PIRSF006483">
    <property type="entry name" value="Membrane_protein_YitT"/>
    <property type="match status" value="1"/>
</dbReference>
<sequence length="287" mass="30473">MKKSTNNIIIEFLGLIIGCIFMGVGLNMFFKPYTIAPGGLSGLSLVISKFTGLSVSIIMLIIGIPLLVFSIKILGKKDAIKTFIGMIILSAVLKITEPLSTISATQDVLLSAISGAILLGTGLGIVFSVDGSTGGTDLIALMVNRAIPSLPVSKCLTIIDGMVVLSAGIANKDIETGLYSAIALYIIVKVIDAIISGFNYSKAFMIITENRDELKEAIVNDVNRGVTIIDGKGGYTNNDKSILLVVVNNKKQEVHLKKFIKKVDPNAFIIVSDVHEVLGEGFKSIAA</sequence>
<dbReference type="Pfam" id="PF10035">
    <property type="entry name" value="DUF2179"/>
    <property type="match status" value="1"/>
</dbReference>
<dbReference type="InterPro" id="IPR019264">
    <property type="entry name" value="DUF2179"/>
</dbReference>
<dbReference type="InterPro" id="IPR003740">
    <property type="entry name" value="YitT"/>
</dbReference>
<feature type="transmembrane region" description="Helical" evidence="6">
    <location>
        <begin position="108"/>
        <end position="129"/>
    </location>
</feature>
<evidence type="ECO:0000256" key="5">
    <source>
        <dbReference type="ARBA" id="ARBA00023136"/>
    </source>
</evidence>
<evidence type="ECO:0000256" key="1">
    <source>
        <dbReference type="ARBA" id="ARBA00004651"/>
    </source>
</evidence>
<dbReference type="Proteomes" id="UP000245622">
    <property type="component" value="Chromosome 1"/>
</dbReference>
<dbReference type="EMBL" id="LN555523">
    <property type="protein sequence ID" value="CED93463.1"/>
    <property type="molecule type" value="Genomic_DNA"/>
</dbReference>
<keyword evidence="9" id="KW-1185">Reference proteome</keyword>
<keyword evidence="3 6" id="KW-0812">Transmembrane</keyword>
<evidence type="ECO:0000256" key="3">
    <source>
        <dbReference type="ARBA" id="ARBA00022692"/>
    </source>
</evidence>
<dbReference type="CDD" id="cd16380">
    <property type="entry name" value="YitT_C"/>
    <property type="match status" value="1"/>
</dbReference>
<dbReference type="InterPro" id="IPR015867">
    <property type="entry name" value="N-reg_PII/ATP_PRibTrfase_C"/>
</dbReference>
<comment type="subcellular location">
    <subcellularLocation>
        <location evidence="1">Cell membrane</location>
        <topology evidence="1">Multi-pass membrane protein</topology>
    </subcellularLocation>
</comment>
<dbReference type="RefSeq" id="WP_180703176.1">
    <property type="nucleotide sequence ID" value="NZ_CAJUCR010000001.1"/>
</dbReference>